<accession>A0A0C9WVT6</accession>
<dbReference type="Proteomes" id="UP000054477">
    <property type="component" value="Unassembled WGS sequence"/>
</dbReference>
<name>A0A0C9WVT6_9AGAR</name>
<proteinExistence type="predicted"/>
<gene>
    <name evidence="1" type="ORF">K443DRAFT_419251</name>
</gene>
<protein>
    <submittedName>
        <fullName evidence="1">Uncharacterized protein</fullName>
    </submittedName>
</protein>
<feature type="non-terminal residue" evidence="1">
    <location>
        <position position="1"/>
    </location>
</feature>
<dbReference type="HOGENOM" id="CLU_2533627_0_0_1"/>
<evidence type="ECO:0000313" key="2">
    <source>
        <dbReference type="Proteomes" id="UP000054477"/>
    </source>
</evidence>
<keyword evidence="2" id="KW-1185">Reference proteome</keyword>
<evidence type="ECO:0000313" key="1">
    <source>
        <dbReference type="EMBL" id="KIJ92883.1"/>
    </source>
</evidence>
<sequence length="84" mass="9331">LGLFPLRSQHSAAPPTACPHNNNVAVTRYSGQARPKNITTYDRRRKEYYRGSDVLLIEASNAGSTVRNLYTRVSCVGYDMTVPS</sequence>
<organism evidence="1 2">
    <name type="scientific">Laccaria amethystina LaAM-08-1</name>
    <dbReference type="NCBI Taxonomy" id="1095629"/>
    <lineage>
        <taxon>Eukaryota</taxon>
        <taxon>Fungi</taxon>
        <taxon>Dikarya</taxon>
        <taxon>Basidiomycota</taxon>
        <taxon>Agaricomycotina</taxon>
        <taxon>Agaricomycetes</taxon>
        <taxon>Agaricomycetidae</taxon>
        <taxon>Agaricales</taxon>
        <taxon>Agaricineae</taxon>
        <taxon>Hydnangiaceae</taxon>
        <taxon>Laccaria</taxon>
    </lineage>
</organism>
<dbReference type="AlphaFoldDB" id="A0A0C9WVT6"/>
<reference evidence="1 2" key="1">
    <citation type="submission" date="2014-04" db="EMBL/GenBank/DDBJ databases">
        <authorList>
            <consortium name="DOE Joint Genome Institute"/>
            <person name="Kuo A."/>
            <person name="Kohler A."/>
            <person name="Nagy L.G."/>
            <person name="Floudas D."/>
            <person name="Copeland A."/>
            <person name="Barry K.W."/>
            <person name="Cichocki N."/>
            <person name="Veneault-Fourrey C."/>
            <person name="LaButti K."/>
            <person name="Lindquist E.A."/>
            <person name="Lipzen A."/>
            <person name="Lundell T."/>
            <person name="Morin E."/>
            <person name="Murat C."/>
            <person name="Sun H."/>
            <person name="Tunlid A."/>
            <person name="Henrissat B."/>
            <person name="Grigoriev I.V."/>
            <person name="Hibbett D.S."/>
            <person name="Martin F."/>
            <person name="Nordberg H.P."/>
            <person name="Cantor M.N."/>
            <person name="Hua S.X."/>
        </authorList>
    </citation>
    <scope>NUCLEOTIDE SEQUENCE [LARGE SCALE GENOMIC DNA]</scope>
    <source>
        <strain evidence="1 2">LaAM-08-1</strain>
    </source>
</reference>
<dbReference type="EMBL" id="KN838878">
    <property type="protein sequence ID" value="KIJ92883.1"/>
    <property type="molecule type" value="Genomic_DNA"/>
</dbReference>
<reference evidence="2" key="2">
    <citation type="submission" date="2015-01" db="EMBL/GenBank/DDBJ databases">
        <title>Evolutionary Origins and Diversification of the Mycorrhizal Mutualists.</title>
        <authorList>
            <consortium name="DOE Joint Genome Institute"/>
            <consortium name="Mycorrhizal Genomics Consortium"/>
            <person name="Kohler A."/>
            <person name="Kuo A."/>
            <person name="Nagy L.G."/>
            <person name="Floudas D."/>
            <person name="Copeland A."/>
            <person name="Barry K.W."/>
            <person name="Cichocki N."/>
            <person name="Veneault-Fourrey C."/>
            <person name="LaButti K."/>
            <person name="Lindquist E.A."/>
            <person name="Lipzen A."/>
            <person name="Lundell T."/>
            <person name="Morin E."/>
            <person name="Murat C."/>
            <person name="Riley R."/>
            <person name="Ohm R."/>
            <person name="Sun H."/>
            <person name="Tunlid A."/>
            <person name="Henrissat B."/>
            <person name="Grigoriev I.V."/>
            <person name="Hibbett D.S."/>
            <person name="Martin F."/>
        </authorList>
    </citation>
    <scope>NUCLEOTIDE SEQUENCE [LARGE SCALE GENOMIC DNA]</scope>
    <source>
        <strain evidence="2">LaAM-08-1</strain>
    </source>
</reference>